<evidence type="ECO:0000256" key="1">
    <source>
        <dbReference type="SAM" id="Phobius"/>
    </source>
</evidence>
<sequence>MIAEFVHSQYRVIIAVTAILVGIFPQTYLFALSSRQYTRSQGQLCCADDMDISCLCKRVCMDTANGISILCSEVSLLFIAIPKTKGSVRSRFEEEINRKYDSIKYLKSRTTVSS</sequence>
<dbReference type="WBParaSite" id="OFLC_0001311401-mRNA-1">
    <property type="protein sequence ID" value="OFLC_0001311401-mRNA-1"/>
    <property type="gene ID" value="OFLC_0001311401"/>
</dbReference>
<accession>A0A183I051</accession>
<reference evidence="4" key="1">
    <citation type="submission" date="2016-06" db="UniProtKB">
        <authorList>
            <consortium name="WormBaseParasite"/>
        </authorList>
    </citation>
    <scope>IDENTIFICATION</scope>
</reference>
<evidence type="ECO:0000313" key="4">
    <source>
        <dbReference type="WBParaSite" id="OFLC_0001311401-mRNA-1"/>
    </source>
</evidence>
<evidence type="ECO:0000313" key="2">
    <source>
        <dbReference type="EMBL" id="VDP12944.1"/>
    </source>
</evidence>
<keyword evidence="3" id="KW-1185">Reference proteome</keyword>
<keyword evidence="1" id="KW-0472">Membrane</keyword>
<gene>
    <name evidence="2" type="ORF">OFLC_LOCUS13113</name>
</gene>
<keyword evidence="1" id="KW-1133">Transmembrane helix</keyword>
<keyword evidence="1" id="KW-0812">Transmembrane</keyword>
<name>A0A183I051_9BILA</name>
<organism evidence="4">
    <name type="scientific">Onchocerca flexuosa</name>
    <dbReference type="NCBI Taxonomy" id="387005"/>
    <lineage>
        <taxon>Eukaryota</taxon>
        <taxon>Metazoa</taxon>
        <taxon>Ecdysozoa</taxon>
        <taxon>Nematoda</taxon>
        <taxon>Chromadorea</taxon>
        <taxon>Rhabditida</taxon>
        <taxon>Spirurina</taxon>
        <taxon>Spiruromorpha</taxon>
        <taxon>Filarioidea</taxon>
        <taxon>Onchocercidae</taxon>
        <taxon>Onchocerca</taxon>
    </lineage>
</organism>
<dbReference type="Proteomes" id="UP000267606">
    <property type="component" value="Unassembled WGS sequence"/>
</dbReference>
<dbReference type="AlphaFoldDB" id="A0A183I051"/>
<evidence type="ECO:0000313" key="3">
    <source>
        <dbReference type="Proteomes" id="UP000267606"/>
    </source>
</evidence>
<feature type="transmembrane region" description="Helical" evidence="1">
    <location>
        <begin position="12"/>
        <end position="31"/>
    </location>
</feature>
<protein>
    <submittedName>
        <fullName evidence="4">G_PROTEIN_RECEP_F1_2 domain-containing protein</fullName>
    </submittedName>
</protein>
<proteinExistence type="predicted"/>
<reference evidence="2 3" key="2">
    <citation type="submission" date="2018-11" db="EMBL/GenBank/DDBJ databases">
        <authorList>
            <consortium name="Pathogen Informatics"/>
        </authorList>
    </citation>
    <scope>NUCLEOTIDE SEQUENCE [LARGE SCALE GENOMIC DNA]</scope>
</reference>
<dbReference type="EMBL" id="UZAJ01040051">
    <property type="protein sequence ID" value="VDP12944.1"/>
    <property type="molecule type" value="Genomic_DNA"/>
</dbReference>